<name>A0A6G0X674_9STRA</name>
<dbReference type="Proteomes" id="UP000481153">
    <property type="component" value="Unassembled WGS sequence"/>
</dbReference>
<keyword evidence="2" id="KW-1185">Reference proteome</keyword>
<proteinExistence type="predicted"/>
<reference evidence="1 2" key="1">
    <citation type="submission" date="2019-07" db="EMBL/GenBank/DDBJ databases">
        <title>Genomics analysis of Aphanomyces spp. identifies a new class of oomycete effector associated with host adaptation.</title>
        <authorList>
            <person name="Gaulin E."/>
        </authorList>
    </citation>
    <scope>NUCLEOTIDE SEQUENCE [LARGE SCALE GENOMIC DNA]</scope>
    <source>
        <strain evidence="1 2">ATCC 201684</strain>
    </source>
</reference>
<protein>
    <submittedName>
        <fullName evidence="1">Uncharacterized protein</fullName>
    </submittedName>
</protein>
<dbReference type="AlphaFoldDB" id="A0A6G0X674"/>
<evidence type="ECO:0000313" key="1">
    <source>
        <dbReference type="EMBL" id="KAF0735366.1"/>
    </source>
</evidence>
<comment type="caution">
    <text evidence="1">The sequence shown here is derived from an EMBL/GenBank/DDBJ whole genome shotgun (WGS) entry which is preliminary data.</text>
</comment>
<dbReference type="VEuPathDB" id="FungiDB:AeMF1_014692"/>
<organism evidence="1 2">
    <name type="scientific">Aphanomyces euteiches</name>
    <dbReference type="NCBI Taxonomy" id="100861"/>
    <lineage>
        <taxon>Eukaryota</taxon>
        <taxon>Sar</taxon>
        <taxon>Stramenopiles</taxon>
        <taxon>Oomycota</taxon>
        <taxon>Saprolegniomycetes</taxon>
        <taxon>Saprolegniales</taxon>
        <taxon>Verrucalvaceae</taxon>
        <taxon>Aphanomyces</taxon>
    </lineage>
</organism>
<sequence length="237" mass="26738">MSSTTTGSSTAKQKTVECDICIGMTMYTSAMRDARKKPSCIGLKSSKIEINQQGFEELVEKRQREGKDNVRDNQTLRLQHMEAFLASLTDKPQPNCDSTNQDLIYAPEKEPFRFIYWGVTLYSTPPSTLQGETKMVLPLCVGVSYLQRPKQPTTVQPVTPLPPVVDPITPNGVFQKAQAACLFTLHAMYKYADRQATNFPERYVESMERLVDNMHVQWGNMSKLAYRIVTLGGKKES</sequence>
<dbReference type="OrthoDB" id="67946at2759"/>
<accession>A0A6G0X674</accession>
<dbReference type="EMBL" id="VJMJ01000099">
    <property type="protein sequence ID" value="KAF0735366.1"/>
    <property type="molecule type" value="Genomic_DNA"/>
</dbReference>
<gene>
    <name evidence="1" type="ORF">Ae201684_008143</name>
</gene>
<evidence type="ECO:0000313" key="2">
    <source>
        <dbReference type="Proteomes" id="UP000481153"/>
    </source>
</evidence>